<accession>A0A7T8IW63</accession>
<evidence type="ECO:0000313" key="2">
    <source>
        <dbReference type="Proteomes" id="UP000595692"/>
    </source>
</evidence>
<dbReference type="Proteomes" id="UP000595692">
    <property type="component" value="Segment"/>
</dbReference>
<organism evidence="1 2">
    <name type="scientific">Pseudomonas phage Bertil</name>
    <dbReference type="NCBI Taxonomy" id="2801385"/>
    <lineage>
        <taxon>Viruses</taxon>
        <taxon>Duplodnaviria</taxon>
        <taxon>Heunggongvirae</taxon>
        <taxon>Uroviricota</taxon>
        <taxon>Caudoviricetes</taxon>
        <taxon>Autographivirales</taxon>
        <taxon>Autoscriptoviridae</taxon>
        <taxon>Bertilvirus</taxon>
        <taxon>Bertilvirus bertil</taxon>
    </lineage>
</organism>
<name>A0A7T8IW63_9CAUD</name>
<dbReference type="EMBL" id="MW286266">
    <property type="protein sequence ID" value="QQO90781.1"/>
    <property type="molecule type" value="Genomic_DNA"/>
</dbReference>
<proteinExistence type="predicted"/>
<reference evidence="1 2" key="1">
    <citation type="submission" date="2020-11" db="EMBL/GenBank/DDBJ databases">
        <authorList>
            <person name="Joergensen J.B."/>
            <person name="Djurhuus A.M."/>
            <person name="Carstens A.B."/>
            <person name="Kot W."/>
            <person name="Neve H."/>
            <person name="Morris C.E."/>
            <person name="Hansen L.H."/>
        </authorList>
    </citation>
    <scope>NUCLEOTIDE SEQUENCE [LARGE SCALE GENOMIC DNA]</scope>
</reference>
<evidence type="ECO:0000313" key="1">
    <source>
        <dbReference type="EMBL" id="QQO90781.1"/>
    </source>
</evidence>
<protein>
    <submittedName>
        <fullName evidence="1">Uncharacterized protein</fullName>
    </submittedName>
</protein>
<keyword evidence="2" id="KW-1185">Reference proteome</keyword>
<sequence length="113" mass="12823">MACKSSHCECNAEARAACDARLSRKSVQQQLDDYDNRIRCLQAGRANIQRTLDTLPVEVCPVELRRLQDRSVLLGEIEAEVIPALAPHRDRTQAGQHLLSWFRQSSILRGQRI</sequence>